<evidence type="ECO:0000313" key="1">
    <source>
        <dbReference type="EMBL" id="GAW06464.1"/>
    </source>
</evidence>
<name>A0A1Q3EH33_LENED</name>
<comment type="caution">
    <text evidence="1">The sequence shown here is derived from an EMBL/GenBank/DDBJ whole genome shotgun (WGS) entry which is preliminary data.</text>
</comment>
<reference evidence="1 2" key="2">
    <citation type="submission" date="2017-02" db="EMBL/GenBank/DDBJ databases">
        <title>A genome survey and senescence transcriptome analysis in Lentinula edodes.</title>
        <authorList>
            <person name="Sakamoto Y."/>
            <person name="Nakade K."/>
            <person name="Sato S."/>
            <person name="Yoshida Y."/>
            <person name="Miyazaki K."/>
            <person name="Natsume S."/>
            <person name="Konno N."/>
        </authorList>
    </citation>
    <scope>NUCLEOTIDE SEQUENCE [LARGE SCALE GENOMIC DNA]</scope>
    <source>
        <strain evidence="1 2">NBRC 111202</strain>
    </source>
</reference>
<dbReference type="EMBL" id="BDGU01000322">
    <property type="protein sequence ID" value="GAW06464.1"/>
    <property type="molecule type" value="Genomic_DNA"/>
</dbReference>
<gene>
    <name evidence="1" type="ORF">LENED_008393</name>
</gene>
<reference evidence="1 2" key="1">
    <citation type="submission" date="2016-08" db="EMBL/GenBank/DDBJ databases">
        <authorList>
            <consortium name="Lentinula edodes genome sequencing consortium"/>
            <person name="Sakamoto Y."/>
            <person name="Nakade K."/>
            <person name="Sato S."/>
            <person name="Yoshida Y."/>
            <person name="Miyazaki K."/>
            <person name="Natsume S."/>
            <person name="Konno N."/>
        </authorList>
    </citation>
    <scope>NUCLEOTIDE SEQUENCE [LARGE SCALE GENOMIC DNA]</scope>
    <source>
        <strain evidence="1 2">NBRC 111202</strain>
    </source>
</reference>
<sequence length="254" mass="28187">MASEANNERQTSTQGAVGDATSAFQSLAKISSDLFSTEIQLTKFAAHYLRLGNGTQWFDWQSFLRAVRAYQRDDLILIYPNGNALVGEEGGRELIRGSSDKPTLGRTHEPIIRPDELSAVSNIADYIVYFVTQIVGVSIDADAIYGTVLNAFTNLEWASESGFADFSSSSTGTNSSWEYRITFSETYSGSSDTFLSFVSTILLEADIKNRSSWWGLVSSSRQHFRCEIIGLKFKVTKGFRDPVNPFDKFSDISI</sequence>
<accession>A0A1Q3EH33</accession>
<keyword evidence="2" id="KW-1185">Reference proteome</keyword>
<dbReference type="Gene3D" id="3.40.198.10">
    <property type="entry name" value="Delta-endotoxin CytB-like"/>
    <property type="match status" value="1"/>
</dbReference>
<organism evidence="1 2">
    <name type="scientific">Lentinula edodes</name>
    <name type="common">Shiitake mushroom</name>
    <name type="synonym">Lentinus edodes</name>
    <dbReference type="NCBI Taxonomy" id="5353"/>
    <lineage>
        <taxon>Eukaryota</taxon>
        <taxon>Fungi</taxon>
        <taxon>Dikarya</taxon>
        <taxon>Basidiomycota</taxon>
        <taxon>Agaricomycotina</taxon>
        <taxon>Agaricomycetes</taxon>
        <taxon>Agaricomycetidae</taxon>
        <taxon>Agaricales</taxon>
        <taxon>Marasmiineae</taxon>
        <taxon>Omphalotaceae</taxon>
        <taxon>Lentinula</taxon>
    </lineage>
</organism>
<proteinExistence type="predicted"/>
<dbReference type="AlphaFoldDB" id="A0A1Q3EH33"/>
<dbReference type="SUPFAM" id="SSF55676">
    <property type="entry name" value="CytB endotoxin-like"/>
    <property type="match status" value="1"/>
</dbReference>
<dbReference type="Proteomes" id="UP000188533">
    <property type="component" value="Unassembled WGS sequence"/>
</dbReference>
<protein>
    <submittedName>
        <fullName evidence="1">Delta-endotoxin</fullName>
    </submittedName>
</protein>
<evidence type="ECO:0000313" key="2">
    <source>
        <dbReference type="Proteomes" id="UP000188533"/>
    </source>
</evidence>
<dbReference type="InterPro" id="IPR035918">
    <property type="entry name" value="CytB_endotoxin-like_sf"/>
</dbReference>